<sequence length="229" mass="25264">MKNYLFSFLAIIFLVVAFAGSFAVDLKNVALGSLYIGLGDFFSSAVSEELETLRAENTVLKSRLALEENYIPNETEGFISVRVYSSYPFNTRNELIIQGGTADGIKEVAPVVTREKVLVGFVSRVSEKTSSVRTIFDQDFEISVRIGAEEIDAFLRGGNHPLLTMIGKDENIFEGAPVVLADSRFPYGLSIGLVGEVFDTPAESFKSASIEIPYSLNKLRVIYVIDYET</sequence>
<evidence type="ECO:0000313" key="7">
    <source>
        <dbReference type="Proteomes" id="UP000178946"/>
    </source>
</evidence>
<dbReference type="Pfam" id="PF04085">
    <property type="entry name" value="MreC"/>
    <property type="match status" value="1"/>
</dbReference>
<dbReference type="Proteomes" id="UP000178946">
    <property type="component" value="Unassembled WGS sequence"/>
</dbReference>
<dbReference type="GO" id="GO:0008360">
    <property type="term" value="P:regulation of cell shape"/>
    <property type="evidence" value="ECO:0007669"/>
    <property type="project" value="UniProtKB-KW"/>
</dbReference>
<accession>A0A1F8DSD7</accession>
<comment type="similarity">
    <text evidence="1">Belongs to the MreC family.</text>
</comment>
<dbReference type="PANTHER" id="PTHR34138:SF1">
    <property type="entry name" value="CELL SHAPE-DETERMINING PROTEIN MREC"/>
    <property type="match status" value="1"/>
</dbReference>
<protein>
    <recommendedName>
        <fullName evidence="2">Cell shape-determining protein MreC</fullName>
    </recommendedName>
    <alternativeName>
        <fullName evidence="4">Cell shape protein MreC</fullName>
    </alternativeName>
</protein>
<dbReference type="PANTHER" id="PTHR34138">
    <property type="entry name" value="CELL SHAPE-DETERMINING PROTEIN MREC"/>
    <property type="match status" value="1"/>
</dbReference>
<evidence type="ECO:0000256" key="4">
    <source>
        <dbReference type="ARBA" id="ARBA00032089"/>
    </source>
</evidence>
<dbReference type="GO" id="GO:0005886">
    <property type="term" value="C:plasma membrane"/>
    <property type="evidence" value="ECO:0007669"/>
    <property type="project" value="TreeGrafter"/>
</dbReference>
<dbReference type="InterPro" id="IPR042177">
    <property type="entry name" value="Cell/Rod_1"/>
</dbReference>
<evidence type="ECO:0000256" key="3">
    <source>
        <dbReference type="ARBA" id="ARBA00022960"/>
    </source>
</evidence>
<name>A0A1F8DSD7_9BACT</name>
<proteinExistence type="inferred from homology"/>
<evidence type="ECO:0000313" key="6">
    <source>
        <dbReference type="EMBL" id="OGM91541.1"/>
    </source>
</evidence>
<dbReference type="EMBL" id="MGIR01000001">
    <property type="protein sequence ID" value="OGM91541.1"/>
    <property type="molecule type" value="Genomic_DNA"/>
</dbReference>
<keyword evidence="3" id="KW-0133">Cell shape</keyword>
<organism evidence="6 7">
    <name type="scientific">Candidatus Wolfebacteria bacterium RIFCSPLOWO2_01_FULL_45_19</name>
    <dbReference type="NCBI Taxonomy" id="1802557"/>
    <lineage>
        <taxon>Bacteria</taxon>
        <taxon>Candidatus Wolfeibacteriota</taxon>
    </lineage>
</organism>
<dbReference type="AlphaFoldDB" id="A0A1F8DSD7"/>
<dbReference type="Gene3D" id="2.40.10.350">
    <property type="entry name" value="Rod shape-determining protein MreC, domain 2"/>
    <property type="match status" value="1"/>
</dbReference>
<comment type="caution">
    <text evidence="6">The sequence shown here is derived from an EMBL/GenBank/DDBJ whole genome shotgun (WGS) entry which is preliminary data.</text>
</comment>
<evidence type="ECO:0000256" key="1">
    <source>
        <dbReference type="ARBA" id="ARBA00009369"/>
    </source>
</evidence>
<evidence type="ECO:0000256" key="2">
    <source>
        <dbReference type="ARBA" id="ARBA00013855"/>
    </source>
</evidence>
<feature type="domain" description="Rod shape-determining protein MreC beta-barrel core" evidence="5">
    <location>
        <begin position="87"/>
        <end position="225"/>
    </location>
</feature>
<dbReference type="InterPro" id="IPR055342">
    <property type="entry name" value="MreC_beta-barrel_core"/>
</dbReference>
<dbReference type="Gene3D" id="2.40.10.340">
    <property type="entry name" value="Rod shape-determining protein MreC, domain 1"/>
    <property type="match status" value="1"/>
</dbReference>
<gene>
    <name evidence="6" type="ORF">A3A20_01165</name>
</gene>
<dbReference type="InterPro" id="IPR042175">
    <property type="entry name" value="Cell/Rod_MreC_2"/>
</dbReference>
<reference evidence="6 7" key="1">
    <citation type="journal article" date="2016" name="Nat. Commun.">
        <title>Thousands of microbial genomes shed light on interconnected biogeochemical processes in an aquifer system.</title>
        <authorList>
            <person name="Anantharaman K."/>
            <person name="Brown C.T."/>
            <person name="Hug L.A."/>
            <person name="Sharon I."/>
            <person name="Castelle C.J."/>
            <person name="Probst A.J."/>
            <person name="Thomas B.C."/>
            <person name="Singh A."/>
            <person name="Wilkins M.J."/>
            <person name="Karaoz U."/>
            <person name="Brodie E.L."/>
            <person name="Williams K.H."/>
            <person name="Hubbard S.S."/>
            <person name="Banfield J.F."/>
        </authorList>
    </citation>
    <scope>NUCLEOTIDE SEQUENCE [LARGE SCALE GENOMIC DNA]</scope>
</reference>
<evidence type="ECO:0000259" key="5">
    <source>
        <dbReference type="Pfam" id="PF04085"/>
    </source>
</evidence>
<dbReference type="InterPro" id="IPR007221">
    <property type="entry name" value="MreC"/>
</dbReference>
<dbReference type="STRING" id="1802557.A3A20_01165"/>